<gene>
    <name evidence="3" type="ORF">UX39_C0008G0034</name>
</gene>
<reference evidence="3 4" key="1">
    <citation type="journal article" date="2015" name="Nature">
        <title>rRNA introns, odd ribosomes, and small enigmatic genomes across a large radiation of phyla.</title>
        <authorList>
            <person name="Brown C.T."/>
            <person name="Hug L.A."/>
            <person name="Thomas B.C."/>
            <person name="Sharon I."/>
            <person name="Castelle C.J."/>
            <person name="Singh A."/>
            <person name="Wilkins M.J."/>
            <person name="Williams K.H."/>
            <person name="Banfield J.F."/>
        </authorList>
    </citation>
    <scope>NUCLEOTIDE SEQUENCE [LARGE SCALE GENOMIC DNA]</scope>
</reference>
<protein>
    <submittedName>
        <fullName evidence="3">Uncharacterized protein</fullName>
    </submittedName>
</protein>
<keyword evidence="2" id="KW-1133">Transmembrane helix</keyword>
<evidence type="ECO:0000256" key="1">
    <source>
        <dbReference type="SAM" id="Coils"/>
    </source>
</evidence>
<feature type="transmembrane region" description="Helical" evidence="2">
    <location>
        <begin position="56"/>
        <end position="82"/>
    </location>
</feature>
<feature type="coiled-coil region" evidence="1">
    <location>
        <begin position="152"/>
        <end position="196"/>
    </location>
</feature>
<proteinExistence type="predicted"/>
<dbReference type="Proteomes" id="UP000034175">
    <property type="component" value="Unassembled WGS sequence"/>
</dbReference>
<evidence type="ECO:0000313" key="4">
    <source>
        <dbReference type="Proteomes" id="UP000034175"/>
    </source>
</evidence>
<comment type="caution">
    <text evidence="3">The sequence shown here is derived from an EMBL/GenBank/DDBJ whole genome shotgun (WGS) entry which is preliminary data.</text>
</comment>
<sequence length="378" mass="41208">MSSNHKKTLALPVLLVLVSIVFFAIAPKQSAAQGYVPLAPIEETFNPATGKTDLPTYLTGIFKVGVAGAGALAFLMIVWGGFTYLSTDVITGKEEGKARIERAVGGLILALTSYIILNTINPKLVELDLYFGAPASQKSRASAPDVESPEYYADLDRTIAEINQNLTDTKKRANDLETLARELVAQKEEIHRAAEDGDFSQIEKFNQLGTKIDALMGEAQAIRDYNTAVDIFKADKQKAFTNILTNQGVTATAQQIESINNTVTNRVQKLQEDAIKAPGKKAEIDAWIKDVYKQADDTQVAIAETDINRGNVNVAKNIMDQAYRQQQADLGRAGSDATKTAAVNKRYSDLTVSIKDKCVAKTLSCRNYDPSTNPANKR</sequence>
<organism evidence="3 4">
    <name type="scientific">Candidatus Magasanikbacteria bacterium GW2011_GWA2_46_17</name>
    <dbReference type="NCBI Taxonomy" id="1619042"/>
    <lineage>
        <taxon>Bacteria</taxon>
        <taxon>Candidatus Magasanikiibacteriota</taxon>
    </lineage>
</organism>
<keyword evidence="2" id="KW-0472">Membrane</keyword>
<feature type="transmembrane region" description="Helical" evidence="2">
    <location>
        <begin position="103"/>
        <end position="120"/>
    </location>
</feature>
<evidence type="ECO:0000313" key="3">
    <source>
        <dbReference type="EMBL" id="KKU26571.1"/>
    </source>
</evidence>
<dbReference type="AlphaFoldDB" id="A0A0G1P1G8"/>
<evidence type="ECO:0000256" key="2">
    <source>
        <dbReference type="SAM" id="Phobius"/>
    </source>
</evidence>
<keyword evidence="2" id="KW-0812">Transmembrane</keyword>
<dbReference type="EMBL" id="LCMA01000008">
    <property type="protein sequence ID" value="KKU26571.1"/>
    <property type="molecule type" value="Genomic_DNA"/>
</dbReference>
<name>A0A0G1P1G8_9BACT</name>
<keyword evidence="1" id="KW-0175">Coiled coil</keyword>
<accession>A0A0G1P1G8</accession>